<sequence length="745" mass="81421">MTVEQLSQADKGFLEQMEDAGRRYASRTGERDGHREALEQHGILYADTRERVNSRLNRLGVDWAMATAIERTPATATTGTSLDLDRELVSTDLLMLERFMGRNDLIGIDYLEGGFLAARSIGRITVRSPGSSHHGTGFLVSPSLLMTNNHVLGSAEEAAAGVIEFNFQAGLDGQPLVPVVFQLDPQSFFITHRDLDFTVVAVSGRSRDGQPLAAFGRLPLKEAQGKAVIGELVNIIQHPNGEPKQLALRDNQIVDVLDDFVHYSADTARGSSGAPVFNDQWEVVALHHAGAPRKDRDGNVLAVDGTRWHPGMGEHRVDWKANEGVRVSRILGVIQQFPLSGAAAALRAELFAAGSSLHPVEVSPPTVLTDRMNGAAPKGVTMDGSRSGSGTGEQHAATGSVSWNIPLHISVSLDAGADADADALQPLAESPGAGPVHRATAPSYVGLPTGIGRIDGQSPAERDLAAAMVNLAAFQARPYYDEAADLMARDAYYAGLHVGNPTSLRLALTEHLESTHERRPAYKPMRLLYPWVDLHPDEKLHGIYSDKGFTPQELMEADAAVEAARIGRWQEFMLHESAPGREAVEAELDLLEASLPFNCEHVVPQSWFAKKEPMRGDLHHLFACESTCNSFRGNIPYFDFPDFDEAIRHACGRRDPGKFEPSAGKGPVARATLYFLLRYPGRIGDEARELQLTGLEMLLNWHREHPVGVYEQHRNAAIAEMQGNRNPLIDHPEWAEEIDFAGAWP</sequence>
<dbReference type="GeneID" id="95501563"/>
<evidence type="ECO:0000256" key="1">
    <source>
        <dbReference type="ARBA" id="ARBA00022722"/>
    </source>
</evidence>
<dbReference type="Pfam" id="PF04231">
    <property type="entry name" value="Endonuclease_1"/>
    <property type="match status" value="1"/>
</dbReference>
<feature type="region of interest" description="Disordered" evidence="3">
    <location>
        <begin position="378"/>
        <end position="397"/>
    </location>
</feature>
<gene>
    <name evidence="4" type="ORF">OHA91_35960</name>
</gene>
<evidence type="ECO:0000256" key="3">
    <source>
        <dbReference type="SAM" id="MobiDB-lite"/>
    </source>
</evidence>
<name>A0ABZ1QLH9_9ACTN</name>
<keyword evidence="1" id="KW-0540">Nuclease</keyword>
<protein>
    <submittedName>
        <fullName evidence="4">Endonuclease</fullName>
    </submittedName>
</protein>
<dbReference type="InterPro" id="IPR043504">
    <property type="entry name" value="Peptidase_S1_PA_chymotrypsin"/>
</dbReference>
<dbReference type="Proteomes" id="UP001432312">
    <property type="component" value="Chromosome"/>
</dbReference>
<dbReference type="InterPro" id="IPR007346">
    <property type="entry name" value="Endonuclease-I"/>
</dbReference>
<keyword evidence="5" id="KW-1185">Reference proteome</keyword>
<evidence type="ECO:0000313" key="5">
    <source>
        <dbReference type="Proteomes" id="UP001432312"/>
    </source>
</evidence>
<organism evidence="4 5">
    <name type="scientific">Streptomyces erythrochromogenes</name>
    <dbReference type="NCBI Taxonomy" id="285574"/>
    <lineage>
        <taxon>Bacteria</taxon>
        <taxon>Bacillati</taxon>
        <taxon>Actinomycetota</taxon>
        <taxon>Actinomycetes</taxon>
        <taxon>Kitasatosporales</taxon>
        <taxon>Streptomycetaceae</taxon>
        <taxon>Streptomyces</taxon>
    </lineage>
</organism>
<accession>A0ABZ1QLH9</accession>
<keyword evidence="2" id="KW-0378">Hydrolase</keyword>
<dbReference type="Gene3D" id="2.40.10.10">
    <property type="entry name" value="Trypsin-like serine proteases"/>
    <property type="match status" value="2"/>
</dbReference>
<dbReference type="InterPro" id="IPR009003">
    <property type="entry name" value="Peptidase_S1_PA"/>
</dbReference>
<dbReference type="Pfam" id="PF13365">
    <property type="entry name" value="Trypsin_2"/>
    <property type="match status" value="1"/>
</dbReference>
<dbReference type="GO" id="GO:0004519">
    <property type="term" value="F:endonuclease activity"/>
    <property type="evidence" value="ECO:0007669"/>
    <property type="project" value="UniProtKB-KW"/>
</dbReference>
<proteinExistence type="predicted"/>
<evidence type="ECO:0000313" key="4">
    <source>
        <dbReference type="EMBL" id="WUN83436.1"/>
    </source>
</evidence>
<dbReference type="SUPFAM" id="SSF50494">
    <property type="entry name" value="Trypsin-like serine proteases"/>
    <property type="match status" value="1"/>
</dbReference>
<dbReference type="InterPro" id="IPR044925">
    <property type="entry name" value="His-Me_finger_sf"/>
</dbReference>
<keyword evidence="4" id="KW-0255">Endonuclease</keyword>
<dbReference type="EMBL" id="CP108036">
    <property type="protein sequence ID" value="WUN83436.1"/>
    <property type="molecule type" value="Genomic_DNA"/>
</dbReference>
<dbReference type="RefSeq" id="WP_328740771.1">
    <property type="nucleotide sequence ID" value="NZ_CP108036.1"/>
</dbReference>
<evidence type="ECO:0000256" key="2">
    <source>
        <dbReference type="ARBA" id="ARBA00022801"/>
    </source>
</evidence>
<dbReference type="SUPFAM" id="SSF54060">
    <property type="entry name" value="His-Me finger endonucleases"/>
    <property type="match status" value="1"/>
</dbReference>
<reference evidence="4" key="1">
    <citation type="submission" date="2022-10" db="EMBL/GenBank/DDBJ databases">
        <title>The complete genomes of actinobacterial strains from the NBC collection.</title>
        <authorList>
            <person name="Joergensen T.S."/>
            <person name="Alvarez Arevalo M."/>
            <person name="Sterndorff E.B."/>
            <person name="Faurdal D."/>
            <person name="Vuksanovic O."/>
            <person name="Mourched A.-S."/>
            <person name="Charusanti P."/>
            <person name="Shaw S."/>
            <person name="Blin K."/>
            <person name="Weber T."/>
        </authorList>
    </citation>
    <scope>NUCLEOTIDE SEQUENCE</scope>
    <source>
        <strain evidence="4">NBC_00303</strain>
    </source>
</reference>
<dbReference type="PANTHER" id="PTHR33607:SF2">
    <property type="entry name" value="ENDONUCLEASE-1"/>
    <property type="match status" value="1"/>
</dbReference>
<dbReference type="PANTHER" id="PTHR33607">
    <property type="entry name" value="ENDONUCLEASE-1"/>
    <property type="match status" value="1"/>
</dbReference>